<dbReference type="InterPro" id="IPR013740">
    <property type="entry name" value="Redoxin"/>
</dbReference>
<protein>
    <submittedName>
        <fullName evidence="6">TlpA family protein disulfide reductase</fullName>
    </submittedName>
</protein>
<sequence>MKGVKLKKNWVVNLIFLAGILILLFTPIGFKVKVMASKLMATSAAMVKEGMQTPLDTYEWELTDLKGETLQFESQKKNVVLLNYWATWCPPCVAEMPTLQKLYDDYGDKVTFMFVTDDDRKKVDAFLEKRNLYLPVYYSNSPEPKVLSSKLLPTTYIINKEGKIVVAETGAADWNSAQTRKLLDDLLMQ</sequence>
<dbReference type="Gene3D" id="3.40.30.10">
    <property type="entry name" value="Glutaredoxin"/>
    <property type="match status" value="1"/>
</dbReference>
<dbReference type="PROSITE" id="PS00194">
    <property type="entry name" value="THIOREDOXIN_1"/>
    <property type="match status" value="1"/>
</dbReference>
<dbReference type="InterPro" id="IPR036249">
    <property type="entry name" value="Thioredoxin-like_sf"/>
</dbReference>
<evidence type="ECO:0000259" key="5">
    <source>
        <dbReference type="PROSITE" id="PS51352"/>
    </source>
</evidence>
<dbReference type="PANTHER" id="PTHR42852:SF17">
    <property type="entry name" value="THIOREDOXIN-LIKE PROTEIN HI_1115"/>
    <property type="match status" value="1"/>
</dbReference>
<evidence type="ECO:0000313" key="6">
    <source>
        <dbReference type="EMBL" id="MFD2791518.1"/>
    </source>
</evidence>
<keyword evidence="3" id="KW-0676">Redox-active center</keyword>
<dbReference type="SUPFAM" id="SSF52833">
    <property type="entry name" value="Thioredoxin-like"/>
    <property type="match status" value="1"/>
</dbReference>
<feature type="transmembrane region" description="Helical" evidence="4">
    <location>
        <begin position="12"/>
        <end position="30"/>
    </location>
</feature>
<evidence type="ECO:0000256" key="3">
    <source>
        <dbReference type="ARBA" id="ARBA00023284"/>
    </source>
</evidence>
<gene>
    <name evidence="6" type="ORF">ACFS1K_17225</name>
</gene>
<evidence type="ECO:0000256" key="2">
    <source>
        <dbReference type="ARBA" id="ARBA00022748"/>
    </source>
</evidence>
<dbReference type="PANTHER" id="PTHR42852">
    <property type="entry name" value="THIOL:DISULFIDE INTERCHANGE PROTEIN DSBE"/>
    <property type="match status" value="1"/>
</dbReference>
<dbReference type="EMBL" id="JBHUOK010000033">
    <property type="protein sequence ID" value="MFD2791518.1"/>
    <property type="molecule type" value="Genomic_DNA"/>
</dbReference>
<organism evidence="6 7">
    <name type="scientific">Arenibacter antarcticus</name>
    <dbReference type="NCBI Taxonomy" id="2040469"/>
    <lineage>
        <taxon>Bacteria</taxon>
        <taxon>Pseudomonadati</taxon>
        <taxon>Bacteroidota</taxon>
        <taxon>Flavobacteriia</taxon>
        <taxon>Flavobacteriales</taxon>
        <taxon>Flavobacteriaceae</taxon>
        <taxon>Arenibacter</taxon>
    </lineage>
</organism>
<keyword evidence="4" id="KW-0812">Transmembrane</keyword>
<feature type="domain" description="Thioredoxin" evidence="5">
    <location>
        <begin position="47"/>
        <end position="188"/>
    </location>
</feature>
<dbReference type="PROSITE" id="PS51352">
    <property type="entry name" value="THIOREDOXIN_2"/>
    <property type="match status" value="1"/>
</dbReference>
<evidence type="ECO:0000256" key="1">
    <source>
        <dbReference type="ARBA" id="ARBA00004196"/>
    </source>
</evidence>
<comment type="subcellular location">
    <subcellularLocation>
        <location evidence="1">Cell envelope</location>
    </subcellularLocation>
</comment>
<accession>A0ABW5VIK8</accession>
<dbReference type="RefSeq" id="WP_251808276.1">
    <property type="nucleotide sequence ID" value="NZ_CP166679.1"/>
</dbReference>
<dbReference type="InterPro" id="IPR013766">
    <property type="entry name" value="Thioredoxin_domain"/>
</dbReference>
<name>A0ABW5VIK8_9FLAO</name>
<keyword evidence="7" id="KW-1185">Reference proteome</keyword>
<dbReference type="Proteomes" id="UP001597532">
    <property type="component" value="Unassembled WGS sequence"/>
</dbReference>
<keyword evidence="4" id="KW-0472">Membrane</keyword>
<reference evidence="7" key="1">
    <citation type="journal article" date="2019" name="Int. J. Syst. Evol. Microbiol.">
        <title>The Global Catalogue of Microorganisms (GCM) 10K type strain sequencing project: providing services to taxonomists for standard genome sequencing and annotation.</title>
        <authorList>
            <consortium name="The Broad Institute Genomics Platform"/>
            <consortium name="The Broad Institute Genome Sequencing Center for Infectious Disease"/>
            <person name="Wu L."/>
            <person name="Ma J."/>
        </authorList>
    </citation>
    <scope>NUCLEOTIDE SEQUENCE [LARGE SCALE GENOMIC DNA]</scope>
    <source>
        <strain evidence="7">KCTC 52924</strain>
    </source>
</reference>
<dbReference type="InterPro" id="IPR017937">
    <property type="entry name" value="Thioredoxin_CS"/>
</dbReference>
<proteinExistence type="predicted"/>
<dbReference type="Pfam" id="PF08534">
    <property type="entry name" value="Redoxin"/>
    <property type="match status" value="1"/>
</dbReference>
<dbReference type="CDD" id="cd02966">
    <property type="entry name" value="TlpA_like_family"/>
    <property type="match status" value="1"/>
</dbReference>
<comment type="caution">
    <text evidence="6">The sequence shown here is derived from an EMBL/GenBank/DDBJ whole genome shotgun (WGS) entry which is preliminary data.</text>
</comment>
<evidence type="ECO:0000256" key="4">
    <source>
        <dbReference type="SAM" id="Phobius"/>
    </source>
</evidence>
<dbReference type="InterPro" id="IPR050553">
    <property type="entry name" value="Thioredoxin_ResA/DsbE_sf"/>
</dbReference>
<evidence type="ECO:0000313" key="7">
    <source>
        <dbReference type="Proteomes" id="UP001597532"/>
    </source>
</evidence>
<keyword evidence="2" id="KW-0201">Cytochrome c-type biogenesis</keyword>
<keyword evidence="4" id="KW-1133">Transmembrane helix</keyword>